<evidence type="ECO:0008006" key="4">
    <source>
        <dbReference type="Google" id="ProtNLM"/>
    </source>
</evidence>
<accession>A0A811GFN5</accession>
<comment type="caution">
    <text evidence="2">The sequence shown here is derived from an EMBL/GenBank/DDBJ whole genome shotgun (WGS) entry which is preliminary data.</text>
</comment>
<dbReference type="EMBL" id="CADDTS010000033">
    <property type="protein sequence ID" value="CAB1216596.1"/>
    <property type="molecule type" value="Genomic_DNA"/>
</dbReference>
<reference evidence="2 3" key="1">
    <citation type="submission" date="2020-02" db="EMBL/GenBank/DDBJ databases">
        <authorList>
            <person name="Chaudhuri R."/>
        </authorList>
    </citation>
    <scope>NUCLEOTIDE SEQUENCE [LARGE SCALE GENOMIC DNA]</scope>
    <source>
        <strain evidence="2">SFB21</strain>
    </source>
</reference>
<protein>
    <recommendedName>
        <fullName evidence="4">Preprotein translocase subunit YajC</fullName>
    </recommendedName>
</protein>
<name>A0A811GFN5_9GAMM</name>
<dbReference type="AlphaFoldDB" id="A0A811GFN5"/>
<keyword evidence="1" id="KW-0812">Transmembrane</keyword>
<evidence type="ECO:0000256" key="1">
    <source>
        <dbReference type="SAM" id="Phobius"/>
    </source>
</evidence>
<gene>
    <name evidence="2" type="ORF">SFB21_1950</name>
</gene>
<dbReference type="Proteomes" id="UP000489961">
    <property type="component" value="Unassembled WGS sequence"/>
</dbReference>
<feature type="transmembrane region" description="Helical" evidence="1">
    <location>
        <begin position="12"/>
        <end position="32"/>
    </location>
</feature>
<sequence>MLHMTHNYMLGLVALVVSFTLTFYVPIGYFWLKAHKTRKQNK</sequence>
<evidence type="ECO:0000313" key="3">
    <source>
        <dbReference type="Proteomes" id="UP000489961"/>
    </source>
</evidence>
<dbReference type="RefSeq" id="WP_302476191.1">
    <property type="nucleotide sequence ID" value="NZ_CADDTS010000033.1"/>
</dbReference>
<keyword evidence="1" id="KW-0472">Membrane</keyword>
<evidence type="ECO:0000313" key="2">
    <source>
        <dbReference type="EMBL" id="CAB1216596.1"/>
    </source>
</evidence>
<organism evidence="2 3">
    <name type="scientific">Acinetobacter bouvetii</name>
    <dbReference type="NCBI Taxonomy" id="202951"/>
    <lineage>
        <taxon>Bacteria</taxon>
        <taxon>Pseudomonadati</taxon>
        <taxon>Pseudomonadota</taxon>
        <taxon>Gammaproteobacteria</taxon>
        <taxon>Moraxellales</taxon>
        <taxon>Moraxellaceae</taxon>
        <taxon>Acinetobacter</taxon>
    </lineage>
</organism>
<proteinExistence type="predicted"/>
<keyword evidence="1" id="KW-1133">Transmembrane helix</keyword>